<sequence length="173" mass="19777">MICYALATCFKNEEIKWYAPEASFNRSRLFASTNTGKWKKEIAEFCSNLAVDECKTFVNDKHHLYILKLTVGYCFIACDTKLTSQQIGWLGHHLLIKKISPASVAGDLENYTKDGELEAMNLQHAKEIEQDKKNIEQLLEQGPKIEDLMEKINNLSPVSFRFHQTSNTSCILI</sequence>
<evidence type="ECO:0000313" key="2">
    <source>
        <dbReference type="Proteomes" id="UP001139721"/>
    </source>
</evidence>
<dbReference type="EMBL" id="JAJKBJ010000042">
    <property type="protein sequence ID" value="MCL9685803.1"/>
    <property type="molecule type" value="Genomic_DNA"/>
</dbReference>
<dbReference type="RefSeq" id="WP_250424695.1">
    <property type="nucleotide sequence ID" value="NZ_JAJKBJ010000042.1"/>
</dbReference>
<dbReference type="AlphaFoldDB" id="A0A9X2D3W7"/>
<name>A0A9X2D3W7_9GAMM</name>
<protein>
    <submittedName>
        <fullName evidence="1">Uncharacterized protein</fullName>
    </submittedName>
</protein>
<gene>
    <name evidence="1" type="ORF">LOX96_17015</name>
</gene>
<proteinExistence type="predicted"/>
<comment type="caution">
    <text evidence="1">The sequence shown here is derived from an EMBL/GenBank/DDBJ whole genome shotgun (WGS) entry which is preliminary data.</text>
</comment>
<dbReference type="Proteomes" id="UP001139721">
    <property type="component" value="Unassembled WGS sequence"/>
</dbReference>
<evidence type="ECO:0000313" key="1">
    <source>
        <dbReference type="EMBL" id="MCL9685803.1"/>
    </source>
</evidence>
<keyword evidence="2" id="KW-1185">Reference proteome</keyword>
<accession>A0A9X2D3W7</accession>
<dbReference type="Gene3D" id="1.20.5.110">
    <property type="match status" value="1"/>
</dbReference>
<reference evidence="1" key="1">
    <citation type="submission" date="2021-11" db="EMBL/GenBank/DDBJ databases">
        <title>Legionella maioricencis sp. nov., a new species isolated from hot water samples in Mallorca.</title>
        <authorList>
            <person name="Crespi S."/>
            <person name="Drasar V."/>
            <person name="Salva-Serra F."/>
            <person name="Jaen-Luchoro D."/>
            <person name="Pineiro-Iglesias B."/>
            <person name="Aliaga F."/>
            <person name="Fernandez-Juarez V."/>
            <person name="Coll G."/>
            <person name="Moore E.R.B."/>
            <person name="Bennasar-Figueras A."/>
        </authorList>
    </citation>
    <scope>NUCLEOTIDE SEQUENCE</scope>
    <source>
        <strain evidence="1">HCPI-6</strain>
    </source>
</reference>
<organism evidence="1 2">
    <name type="scientific">Legionella maioricensis</name>
    <dbReference type="NCBI Taxonomy" id="2896528"/>
    <lineage>
        <taxon>Bacteria</taxon>
        <taxon>Pseudomonadati</taxon>
        <taxon>Pseudomonadota</taxon>
        <taxon>Gammaproteobacteria</taxon>
        <taxon>Legionellales</taxon>
        <taxon>Legionellaceae</taxon>
        <taxon>Legionella</taxon>
    </lineage>
</organism>